<reference evidence="5 6" key="1">
    <citation type="submission" date="2021-09" db="EMBL/GenBank/DDBJ databases">
        <title>Genomic insights and catalytic innovation underlie evolution of tropane alkaloids biosynthesis.</title>
        <authorList>
            <person name="Wang Y.-J."/>
            <person name="Tian T."/>
            <person name="Huang J.-P."/>
            <person name="Huang S.-X."/>
        </authorList>
    </citation>
    <scope>NUCLEOTIDE SEQUENCE [LARGE SCALE GENOMIC DNA]</scope>
    <source>
        <strain evidence="5">KIB-2018</strain>
        <tissue evidence="5">Leaf</tissue>
    </source>
</reference>
<comment type="caution">
    <text evidence="5">The sequence shown here is derived from an EMBL/GenBank/DDBJ whole genome shotgun (WGS) entry which is preliminary data.</text>
</comment>
<dbReference type="CDD" id="cd01991">
    <property type="entry name" value="Asn_synthase_B_C"/>
    <property type="match status" value="1"/>
</dbReference>
<dbReference type="AlphaFoldDB" id="A0AAV8U8Q0"/>
<feature type="domain" description="Glutamine amidotransferase type-2" evidence="4">
    <location>
        <begin position="2"/>
        <end position="240"/>
    </location>
</feature>
<dbReference type="InterPro" id="IPR051857">
    <property type="entry name" value="Asn_synthetase_domain"/>
</dbReference>
<dbReference type="SUPFAM" id="SSF56235">
    <property type="entry name" value="N-terminal nucleophile aminohydrolases (Ntn hydrolases)"/>
    <property type="match status" value="1"/>
</dbReference>
<evidence type="ECO:0000313" key="6">
    <source>
        <dbReference type="Proteomes" id="UP001159364"/>
    </source>
</evidence>
<dbReference type="Gene3D" id="3.40.50.620">
    <property type="entry name" value="HUPs"/>
    <property type="match status" value="1"/>
</dbReference>
<dbReference type="SUPFAM" id="SSF52402">
    <property type="entry name" value="Adenine nucleotide alpha hydrolases-like"/>
    <property type="match status" value="1"/>
</dbReference>
<evidence type="ECO:0000256" key="1">
    <source>
        <dbReference type="ARBA" id="ARBA00022605"/>
    </source>
</evidence>
<dbReference type="PANTHER" id="PTHR45937:SF1">
    <property type="entry name" value="ASPARAGINE SYNTHETASE DOMAIN-CONTAINING PROTEIN 1"/>
    <property type="match status" value="1"/>
</dbReference>
<evidence type="ECO:0000256" key="3">
    <source>
        <dbReference type="ARBA" id="ARBA00022962"/>
    </source>
</evidence>
<keyword evidence="2" id="KW-0061">Asparagine biosynthesis</keyword>
<dbReference type="PROSITE" id="PS51278">
    <property type="entry name" value="GATASE_TYPE_2"/>
    <property type="match status" value="1"/>
</dbReference>
<dbReference type="InterPro" id="IPR017932">
    <property type="entry name" value="GATase_2_dom"/>
</dbReference>
<dbReference type="Gene3D" id="3.60.20.10">
    <property type="entry name" value="Glutamine Phosphoribosylpyrophosphate, subunit 1, domain 1"/>
    <property type="match status" value="1"/>
</dbReference>
<proteinExistence type="predicted"/>
<dbReference type="CDD" id="cd03766">
    <property type="entry name" value="Gn_AT_II_novel"/>
    <property type="match status" value="1"/>
</dbReference>
<protein>
    <recommendedName>
        <fullName evidence="4">Glutamine amidotransferase type-2 domain-containing protein</fullName>
    </recommendedName>
</protein>
<dbReference type="EMBL" id="JAIWQS010000001">
    <property type="protein sequence ID" value="KAJ8774710.1"/>
    <property type="molecule type" value="Genomic_DNA"/>
</dbReference>
<organism evidence="5 6">
    <name type="scientific">Erythroxylum novogranatense</name>
    <dbReference type="NCBI Taxonomy" id="1862640"/>
    <lineage>
        <taxon>Eukaryota</taxon>
        <taxon>Viridiplantae</taxon>
        <taxon>Streptophyta</taxon>
        <taxon>Embryophyta</taxon>
        <taxon>Tracheophyta</taxon>
        <taxon>Spermatophyta</taxon>
        <taxon>Magnoliopsida</taxon>
        <taxon>eudicotyledons</taxon>
        <taxon>Gunneridae</taxon>
        <taxon>Pentapetalae</taxon>
        <taxon>rosids</taxon>
        <taxon>fabids</taxon>
        <taxon>Malpighiales</taxon>
        <taxon>Erythroxylaceae</taxon>
        <taxon>Erythroxylum</taxon>
    </lineage>
</organism>
<sequence length="527" mass="58828">MCGIALIVSGLRIGLPTDSSIPTSGAEIINFTNRSDLYSRAVVSVDDLKAALLRRGPDSLGAKTLTLESRISTPIDYLENCCAELRFFGATLQLRGLDAVVQPFEDSSGNILIYNGEIFGGVHVDRDGNDGEVLLHMLGKCCSCSSSEHETACSSNEQGRDSIPHVLSSIKGPWALIYWQYKSRTLWFGRDAFGRRSLLVHWPTESDNRFLLSSVSPGSSLEQNSDMEVDNGADVNFWEELSCGIYSLSFDTRKIHGWLTGQVKRHGWTNSTLMELIKWDRLSVEPQPVVFHSSHSQNVLLALRKSVMLRTSFHTNFQAVKSESRQNDIGPVAILFSGGLDSMILAALLNECLDLNYGIDLLNVSFDGECAPDRISAKAGLQELRRLAPLRRWKLVEIDADLSNLTTEMKHVMTLIKPAKTYMDLNIGTALWLAASGEGWVYEGTNNINNENQQRFRYKSEARIVLVGSGADEQCAGYGRHKTKYRCGSWRGLHEEMKLDMQRIWKRNMGRDDRCISDNGKEISFLG</sequence>
<evidence type="ECO:0000259" key="4">
    <source>
        <dbReference type="PROSITE" id="PS51278"/>
    </source>
</evidence>
<name>A0AAV8U8Q0_9ROSI</name>
<evidence type="ECO:0000313" key="5">
    <source>
        <dbReference type="EMBL" id="KAJ8774710.1"/>
    </source>
</evidence>
<dbReference type="InterPro" id="IPR001962">
    <property type="entry name" value="Asn_synthase"/>
</dbReference>
<gene>
    <name evidence="5" type="ORF">K2173_017156</name>
</gene>
<dbReference type="InterPro" id="IPR029055">
    <property type="entry name" value="Ntn_hydrolases_N"/>
</dbReference>
<keyword evidence="6" id="KW-1185">Reference proteome</keyword>
<dbReference type="InterPro" id="IPR014729">
    <property type="entry name" value="Rossmann-like_a/b/a_fold"/>
</dbReference>
<dbReference type="PANTHER" id="PTHR45937">
    <property type="entry name" value="ASPARAGINE SYNTHETASE DOMAIN-CONTAINING PROTEIN 1"/>
    <property type="match status" value="1"/>
</dbReference>
<dbReference type="GO" id="GO:0006529">
    <property type="term" value="P:asparagine biosynthetic process"/>
    <property type="evidence" value="ECO:0007669"/>
    <property type="project" value="UniProtKB-KW"/>
</dbReference>
<accession>A0AAV8U8Q0</accession>
<keyword evidence="3" id="KW-0315">Glutamine amidotransferase</keyword>
<keyword evidence="1" id="KW-0028">Amino-acid biosynthesis</keyword>
<dbReference type="Proteomes" id="UP001159364">
    <property type="component" value="Linkage Group LG01"/>
</dbReference>
<evidence type="ECO:0000256" key="2">
    <source>
        <dbReference type="ARBA" id="ARBA00022888"/>
    </source>
</evidence>
<dbReference type="Pfam" id="PF13537">
    <property type="entry name" value="GATase_7"/>
    <property type="match status" value="1"/>
</dbReference>
<dbReference type="GO" id="GO:0004066">
    <property type="term" value="F:asparagine synthase (glutamine-hydrolyzing) activity"/>
    <property type="evidence" value="ECO:0007669"/>
    <property type="project" value="InterPro"/>
</dbReference>